<feature type="signal peptide" evidence="1">
    <location>
        <begin position="1"/>
        <end position="17"/>
    </location>
</feature>
<accession>A0A1N6ETC2</accession>
<reference evidence="3" key="1">
    <citation type="submission" date="2016-11" db="EMBL/GenBank/DDBJ databases">
        <authorList>
            <person name="Varghese N."/>
            <person name="Submissions S."/>
        </authorList>
    </citation>
    <scope>NUCLEOTIDE SEQUENCE [LARGE SCALE GENOMIC DNA]</scope>
    <source>
        <strain evidence="3">DSM 29440</strain>
    </source>
</reference>
<feature type="chain" id="PRO_5012026011" evidence="1">
    <location>
        <begin position="18"/>
        <end position="121"/>
    </location>
</feature>
<evidence type="ECO:0000313" key="3">
    <source>
        <dbReference type="Proteomes" id="UP000184932"/>
    </source>
</evidence>
<evidence type="ECO:0000256" key="1">
    <source>
        <dbReference type="SAM" id="SignalP"/>
    </source>
</evidence>
<evidence type="ECO:0000313" key="2">
    <source>
        <dbReference type="EMBL" id="SIN86201.1"/>
    </source>
</evidence>
<dbReference type="EMBL" id="FSRL01000001">
    <property type="protein sequence ID" value="SIN86201.1"/>
    <property type="molecule type" value="Genomic_DNA"/>
</dbReference>
<sequence>MIRRAALLVLLATPAVAHDLAAHDDLPYLAADCAGYWQAVAERRPGDPMAADLSAGFLAAARELAPELARDIDYIAQAARTRASVMLKDAAQISAAARLLDEQEQFCQSVGLALPDKWGLH</sequence>
<protein>
    <submittedName>
        <fullName evidence="2">Uncharacterized protein</fullName>
    </submittedName>
</protein>
<dbReference type="STRING" id="1217970.SAMN05444002_1078"/>
<dbReference type="RefSeq" id="WP_074255186.1">
    <property type="nucleotide sequence ID" value="NZ_FSRL01000001.1"/>
</dbReference>
<proteinExistence type="predicted"/>
<dbReference type="AlphaFoldDB" id="A0A1N6ETC2"/>
<organism evidence="2 3">
    <name type="scientific">Vannielia litorea</name>
    <dbReference type="NCBI Taxonomy" id="1217970"/>
    <lineage>
        <taxon>Bacteria</taxon>
        <taxon>Pseudomonadati</taxon>
        <taxon>Pseudomonadota</taxon>
        <taxon>Alphaproteobacteria</taxon>
        <taxon>Rhodobacterales</taxon>
        <taxon>Paracoccaceae</taxon>
        <taxon>Vannielia</taxon>
    </lineage>
</organism>
<keyword evidence="3" id="KW-1185">Reference proteome</keyword>
<dbReference type="Proteomes" id="UP000184932">
    <property type="component" value="Unassembled WGS sequence"/>
</dbReference>
<keyword evidence="1" id="KW-0732">Signal</keyword>
<name>A0A1N6ETC2_9RHOB</name>
<dbReference type="OrthoDB" id="9923211at2"/>
<gene>
    <name evidence="2" type="ORF">SAMN05444002_1078</name>
</gene>